<dbReference type="InterPro" id="IPR010982">
    <property type="entry name" value="Lambda_DNA-bd_dom_sf"/>
</dbReference>
<dbReference type="SUPFAM" id="SSF47413">
    <property type="entry name" value="lambda repressor-like DNA-binding domains"/>
    <property type="match status" value="1"/>
</dbReference>
<proteinExistence type="predicted"/>
<dbReference type="Pfam" id="PF01381">
    <property type="entry name" value="HTH_3"/>
    <property type="match status" value="1"/>
</dbReference>
<protein>
    <submittedName>
        <fullName evidence="2">Transcriptional regulator</fullName>
    </submittedName>
</protein>
<dbReference type="AlphaFoldDB" id="A0A1U7N5L7"/>
<feature type="domain" description="HTH cro/C1-type" evidence="1">
    <location>
        <begin position="8"/>
        <end position="66"/>
    </location>
</feature>
<dbReference type="Gene3D" id="1.10.260.40">
    <property type="entry name" value="lambda repressor-like DNA-binding domains"/>
    <property type="match status" value="1"/>
</dbReference>
<comment type="caution">
    <text evidence="2">The sequence shown here is derived from an EMBL/GenBank/DDBJ whole genome shotgun (WGS) entry which is preliminary data.</text>
</comment>
<name>A0A1U7N5L7_9CYAN</name>
<sequence length="87" mass="9544">MGKVGKALKQTLATHGISQNKLAVTLGVRPSVVFRWFHEQTDPSGETIADIAKALQSINPSAAAEFVKLYLGEFIEDQIENQDEEES</sequence>
<evidence type="ECO:0000313" key="3">
    <source>
        <dbReference type="Proteomes" id="UP000186657"/>
    </source>
</evidence>
<evidence type="ECO:0000313" key="2">
    <source>
        <dbReference type="EMBL" id="OLT61250.1"/>
    </source>
</evidence>
<dbReference type="GO" id="GO:0003677">
    <property type="term" value="F:DNA binding"/>
    <property type="evidence" value="ECO:0007669"/>
    <property type="project" value="InterPro"/>
</dbReference>
<gene>
    <name evidence="2" type="ORF">BJP37_21750</name>
</gene>
<dbReference type="PROSITE" id="PS50943">
    <property type="entry name" value="HTH_CROC1"/>
    <property type="match status" value="1"/>
</dbReference>
<dbReference type="CDD" id="cd00093">
    <property type="entry name" value="HTH_XRE"/>
    <property type="match status" value="1"/>
</dbReference>
<dbReference type="EMBL" id="MKZS01000001">
    <property type="protein sequence ID" value="OLT61250.1"/>
    <property type="molecule type" value="Genomic_DNA"/>
</dbReference>
<dbReference type="InterPro" id="IPR001387">
    <property type="entry name" value="Cro/C1-type_HTH"/>
</dbReference>
<organism evidence="2 3">
    <name type="scientific">Moorena bouillonii PNG</name>
    <dbReference type="NCBI Taxonomy" id="568701"/>
    <lineage>
        <taxon>Bacteria</taxon>
        <taxon>Bacillati</taxon>
        <taxon>Cyanobacteriota</taxon>
        <taxon>Cyanophyceae</taxon>
        <taxon>Coleofasciculales</taxon>
        <taxon>Coleofasciculaceae</taxon>
        <taxon>Moorena</taxon>
    </lineage>
</organism>
<dbReference type="Proteomes" id="UP000186657">
    <property type="component" value="Unassembled WGS sequence"/>
</dbReference>
<reference evidence="2 3" key="1">
    <citation type="submission" date="2016-10" db="EMBL/GenBank/DDBJ databases">
        <title>Comparative genomics uncovers the prolific and rare metabolic potential of the cyanobacterial genus Moorea.</title>
        <authorList>
            <person name="Leao T."/>
            <person name="Castelao G."/>
            <person name="Korobeynikov A."/>
            <person name="Monroe E.A."/>
            <person name="Podell S."/>
            <person name="Glukhov E."/>
            <person name="Allen E."/>
            <person name="Gerwick W.H."/>
            <person name="Gerwick L."/>
        </authorList>
    </citation>
    <scope>NUCLEOTIDE SEQUENCE [LARGE SCALE GENOMIC DNA]</scope>
    <source>
        <strain evidence="2 3">PNG5-198</strain>
    </source>
</reference>
<keyword evidence="3" id="KW-1185">Reference proteome</keyword>
<dbReference type="RefSeq" id="WP_075902219.1">
    <property type="nucleotide sequence ID" value="NZ_MKZS01000001.1"/>
</dbReference>
<evidence type="ECO:0000259" key="1">
    <source>
        <dbReference type="PROSITE" id="PS50943"/>
    </source>
</evidence>
<dbReference type="SMART" id="SM00530">
    <property type="entry name" value="HTH_XRE"/>
    <property type="match status" value="1"/>
</dbReference>
<accession>A0A1U7N5L7</accession>